<dbReference type="RefSeq" id="WP_115858006.1">
    <property type="nucleotide sequence ID" value="NZ_QTSU01000001.1"/>
</dbReference>
<proteinExistence type="predicted"/>
<dbReference type="Proteomes" id="UP000264492">
    <property type="component" value="Unassembled WGS sequence"/>
</dbReference>
<evidence type="ECO:0000313" key="1">
    <source>
        <dbReference type="EMBL" id="RDZ28566.1"/>
    </source>
</evidence>
<dbReference type="AlphaFoldDB" id="A0A371K3Q8"/>
<sequence>MSDPPSLPTQNAPAPNEGDYARWLHGLRNELSAVLMACAAADAVLASGDLESTRRNLRRAADACARGTELLRKAPRQSSD</sequence>
<evidence type="ECO:0008006" key="3">
    <source>
        <dbReference type="Google" id="ProtNLM"/>
    </source>
</evidence>
<reference evidence="1 2" key="1">
    <citation type="submission" date="2018-08" db="EMBL/GenBank/DDBJ databases">
        <title>Lysobacter sp. zong2l5, whole genome shotgun sequence.</title>
        <authorList>
            <person name="Zhang X."/>
            <person name="Feng G."/>
            <person name="Zhu H."/>
        </authorList>
    </citation>
    <scope>NUCLEOTIDE SEQUENCE [LARGE SCALE GENOMIC DNA]</scope>
    <source>
        <strain evidence="2">zong2l5</strain>
    </source>
</reference>
<evidence type="ECO:0000313" key="2">
    <source>
        <dbReference type="Proteomes" id="UP000264492"/>
    </source>
</evidence>
<protein>
    <recommendedName>
        <fullName evidence="3">Signal transduction histidine kinase dimerisation/phosphoacceptor domain-containing protein</fullName>
    </recommendedName>
</protein>
<gene>
    <name evidence="1" type="ORF">DX914_05405</name>
</gene>
<accession>A0A371K3Q8</accession>
<comment type="caution">
    <text evidence="1">The sequence shown here is derived from an EMBL/GenBank/DDBJ whole genome shotgun (WGS) entry which is preliminary data.</text>
</comment>
<keyword evidence="2" id="KW-1185">Reference proteome</keyword>
<name>A0A371K3Q8_9GAMM</name>
<dbReference type="EMBL" id="QTSU01000001">
    <property type="protein sequence ID" value="RDZ28566.1"/>
    <property type="molecule type" value="Genomic_DNA"/>
</dbReference>
<organism evidence="1 2">
    <name type="scientific">Lysobacter silvisoli</name>
    <dbReference type="NCBI Taxonomy" id="2293254"/>
    <lineage>
        <taxon>Bacteria</taxon>
        <taxon>Pseudomonadati</taxon>
        <taxon>Pseudomonadota</taxon>
        <taxon>Gammaproteobacteria</taxon>
        <taxon>Lysobacterales</taxon>
        <taxon>Lysobacteraceae</taxon>
        <taxon>Lysobacter</taxon>
    </lineage>
</organism>